<evidence type="ECO:0000313" key="3">
    <source>
        <dbReference type="EMBL" id="ABW02495.1"/>
    </source>
</evidence>
<protein>
    <submittedName>
        <fullName evidence="3">Peptidase M16 domain protein</fullName>
    </submittedName>
</protein>
<keyword evidence="1" id="KW-0812">Transmembrane</keyword>
<feature type="transmembrane region" description="Helical" evidence="1">
    <location>
        <begin position="245"/>
        <end position="267"/>
    </location>
</feature>
<dbReference type="HOGENOM" id="CLU_757801_0_0_2"/>
<evidence type="ECO:0000259" key="2">
    <source>
        <dbReference type="Pfam" id="PF05193"/>
    </source>
</evidence>
<dbReference type="EMBL" id="CP000852">
    <property type="protein sequence ID" value="ABW02495.1"/>
    <property type="molecule type" value="Genomic_DNA"/>
</dbReference>
<organism evidence="3 4">
    <name type="scientific">Caldivirga maquilingensis (strain ATCC 700844 / DSM 13496 / JCM 10307 / IC-167)</name>
    <dbReference type="NCBI Taxonomy" id="397948"/>
    <lineage>
        <taxon>Archaea</taxon>
        <taxon>Thermoproteota</taxon>
        <taxon>Thermoprotei</taxon>
        <taxon>Thermoproteales</taxon>
        <taxon>Thermoproteaceae</taxon>
        <taxon>Caldivirga</taxon>
    </lineage>
</organism>
<dbReference type="InterPro" id="IPR011249">
    <property type="entry name" value="Metalloenz_LuxS/M16"/>
</dbReference>
<dbReference type="GeneID" id="5708522"/>
<dbReference type="STRING" id="397948.Cmaq_1672"/>
<feature type="transmembrane region" description="Helical" evidence="1">
    <location>
        <begin position="216"/>
        <end position="233"/>
    </location>
</feature>
<feature type="domain" description="Peptidase M16 C-terminal" evidence="2">
    <location>
        <begin position="189"/>
        <end position="299"/>
    </location>
</feature>
<sequence>MAKVMKISHWSESLVVDVKLNLGLVNEDTPGLSRVLVNLWKWSRGVMELEKNGVTVSFNNSWDQLTVSIKTHRGNSTLLKGLWDALTKIDLSLLGRAINEASTQVNVAREDTTARAMAEALRGLMPDSPYGNHPEVLLGVDLSRIKPEDVRKALDNLAYYSVTVVGGDVDIGGSPANPKWPSVKGYGDGEVNVKLSGKVQNTIAVAYPADSIYGRVFNYMAFNTLLGGMGLISRLYMEIRVKRGLAYYAFSTYVPLGGVGFLVALAGTREKHVNEVKELILKTTESMSTVTDHDVEMIKGNQRGRLTVRTESPEGLAQMYSIIPLYGLPEDYYERYINFLSNLKVSDIVGLTHGLEHHYIAVAGS</sequence>
<evidence type="ECO:0000313" key="4">
    <source>
        <dbReference type="Proteomes" id="UP000001137"/>
    </source>
</evidence>
<dbReference type="Proteomes" id="UP000001137">
    <property type="component" value="Chromosome"/>
</dbReference>
<dbReference type="AlphaFoldDB" id="A8MAB8"/>
<name>A8MAB8_CALMQ</name>
<proteinExistence type="predicted"/>
<keyword evidence="1" id="KW-1133">Transmembrane helix</keyword>
<evidence type="ECO:0000256" key="1">
    <source>
        <dbReference type="SAM" id="Phobius"/>
    </source>
</evidence>
<gene>
    <name evidence="3" type="ordered locus">Cmaq_1672</name>
</gene>
<dbReference type="Gene3D" id="3.30.830.10">
    <property type="entry name" value="Metalloenzyme, LuxS/M16 peptidase-like"/>
    <property type="match status" value="1"/>
</dbReference>
<dbReference type="KEGG" id="cma:Cmaq_1672"/>
<keyword evidence="1" id="KW-0472">Membrane</keyword>
<accession>A8MAB8</accession>
<dbReference type="eggNOG" id="arCOG04065">
    <property type="taxonomic scope" value="Archaea"/>
</dbReference>
<dbReference type="Pfam" id="PF05193">
    <property type="entry name" value="Peptidase_M16_C"/>
    <property type="match status" value="1"/>
</dbReference>
<dbReference type="GO" id="GO:0046872">
    <property type="term" value="F:metal ion binding"/>
    <property type="evidence" value="ECO:0007669"/>
    <property type="project" value="InterPro"/>
</dbReference>
<dbReference type="SUPFAM" id="SSF63411">
    <property type="entry name" value="LuxS/MPP-like metallohydrolase"/>
    <property type="match status" value="1"/>
</dbReference>
<dbReference type="OrthoDB" id="26167at2157"/>
<dbReference type="RefSeq" id="WP_012186714.1">
    <property type="nucleotide sequence ID" value="NC_009954.1"/>
</dbReference>
<dbReference type="InterPro" id="IPR007863">
    <property type="entry name" value="Peptidase_M16_C"/>
</dbReference>
<reference evidence="3 4" key="1">
    <citation type="submission" date="2007-10" db="EMBL/GenBank/DDBJ databases">
        <title>Complete sequence of Caldivirga maquilingensis IC-167.</title>
        <authorList>
            <consortium name="US DOE Joint Genome Institute"/>
            <person name="Copeland A."/>
            <person name="Lucas S."/>
            <person name="Lapidus A."/>
            <person name="Barry K."/>
            <person name="Glavina del Rio T."/>
            <person name="Dalin E."/>
            <person name="Tice H."/>
            <person name="Pitluck S."/>
            <person name="Saunders E."/>
            <person name="Brettin T."/>
            <person name="Bruce D."/>
            <person name="Detter J.C."/>
            <person name="Han C."/>
            <person name="Schmutz J."/>
            <person name="Larimer F."/>
            <person name="Land M."/>
            <person name="Hauser L."/>
            <person name="Kyrpides N."/>
            <person name="Ivanova N."/>
            <person name="Biddle J.F."/>
            <person name="Zhang Z."/>
            <person name="Fitz-Gibbon S.T."/>
            <person name="Lowe T.M."/>
            <person name="Saltikov C."/>
            <person name="House C.H."/>
            <person name="Richardson P."/>
        </authorList>
    </citation>
    <scope>NUCLEOTIDE SEQUENCE [LARGE SCALE GENOMIC DNA]</scope>
    <source>
        <strain evidence="4">ATCC 700844 / DSM 13496 / JCM 10307 / IC-167</strain>
    </source>
</reference>
<keyword evidence="4" id="KW-1185">Reference proteome</keyword>